<keyword evidence="7 11" id="KW-0573">Peptidoglycan synthesis</keyword>
<keyword evidence="14" id="KW-1185">Reference proteome</keyword>
<evidence type="ECO:0000256" key="8">
    <source>
        <dbReference type="ARBA" id="ARBA00022989"/>
    </source>
</evidence>
<dbReference type="AlphaFoldDB" id="A0A942DYM2"/>
<dbReference type="GO" id="GO:0008360">
    <property type="term" value="P:regulation of cell shape"/>
    <property type="evidence" value="ECO:0007669"/>
    <property type="project" value="UniProtKB-KW"/>
</dbReference>
<sequence length="235" mass="26010">MARERGRSRRLGLGVWVRRAVTAAIAVLLIPVGLTLLYLPPFVHPVSTLMVSDLASLRGYDRRWVALEDISPVLVNSVIMSEDGQFCRHYGIDFGELKGVVNDALAGEQTRGASTITMQTVKNLFLWNGRSFVRKVIELPYAAYFDLVMPKRRIMEIYLNIAQWGPGIYGIEAGAQHHFGVSAKRLSPRQAALMAVTLPNPITRNPAKPGPGMRRLASLIQRRAAGAGDYVQCVR</sequence>
<dbReference type="EC" id="2.4.99.28" evidence="11"/>
<dbReference type="GO" id="GO:0016763">
    <property type="term" value="F:pentosyltransferase activity"/>
    <property type="evidence" value="ECO:0007669"/>
    <property type="project" value="InterPro"/>
</dbReference>
<evidence type="ECO:0000313" key="14">
    <source>
        <dbReference type="Proteomes" id="UP000680348"/>
    </source>
</evidence>
<keyword evidence="4 11" id="KW-0808">Transferase</keyword>
<evidence type="ECO:0000313" key="13">
    <source>
        <dbReference type="EMBL" id="MBS3647903.1"/>
    </source>
</evidence>
<keyword evidence="8 11" id="KW-1133">Transmembrane helix</keyword>
<keyword evidence="1 11" id="KW-1003">Cell membrane</keyword>
<name>A0A942DYM2_9HYPH</name>
<feature type="domain" description="Glycosyl transferase family 51" evidence="12">
    <location>
        <begin position="59"/>
        <end position="209"/>
    </location>
</feature>
<comment type="pathway">
    <text evidence="11">Cell wall biogenesis; peptidoglycan biosynthesis.</text>
</comment>
<evidence type="ECO:0000256" key="6">
    <source>
        <dbReference type="ARBA" id="ARBA00022960"/>
    </source>
</evidence>
<dbReference type="GO" id="GO:0071555">
    <property type="term" value="P:cell wall organization"/>
    <property type="evidence" value="ECO:0007669"/>
    <property type="project" value="UniProtKB-KW"/>
</dbReference>
<comment type="similarity">
    <text evidence="11">Belongs to the glycosyltransferase 51 family.</text>
</comment>
<dbReference type="GO" id="GO:0008955">
    <property type="term" value="F:peptidoglycan glycosyltransferase activity"/>
    <property type="evidence" value="ECO:0007669"/>
    <property type="project" value="UniProtKB-UniRule"/>
</dbReference>
<evidence type="ECO:0000256" key="3">
    <source>
        <dbReference type="ARBA" id="ARBA00022676"/>
    </source>
</evidence>
<keyword evidence="3 11" id="KW-0328">Glycosyltransferase</keyword>
<dbReference type="EMBL" id="JAGWCR010000002">
    <property type="protein sequence ID" value="MBS3647903.1"/>
    <property type="molecule type" value="Genomic_DNA"/>
</dbReference>
<evidence type="ECO:0000256" key="5">
    <source>
        <dbReference type="ARBA" id="ARBA00022692"/>
    </source>
</evidence>
<keyword evidence="2 11" id="KW-0997">Cell inner membrane</keyword>
<accession>A0A942DYM2</accession>
<dbReference type="InterPro" id="IPR023346">
    <property type="entry name" value="Lysozyme-like_dom_sf"/>
</dbReference>
<dbReference type="InterPro" id="IPR011812">
    <property type="entry name" value="Pep_trsgly"/>
</dbReference>
<feature type="transmembrane region" description="Helical" evidence="11">
    <location>
        <begin position="20"/>
        <end position="39"/>
    </location>
</feature>
<organism evidence="13 14">
    <name type="scientific">Pseudaminobacter soli</name>
    <name type="common">ex Zhang et al. 2022</name>
    <dbReference type="NCBI Taxonomy" id="2831468"/>
    <lineage>
        <taxon>Bacteria</taxon>
        <taxon>Pseudomonadati</taxon>
        <taxon>Pseudomonadota</taxon>
        <taxon>Alphaproteobacteria</taxon>
        <taxon>Hyphomicrobiales</taxon>
        <taxon>Phyllobacteriaceae</taxon>
        <taxon>Pseudaminobacter</taxon>
    </lineage>
</organism>
<evidence type="ECO:0000256" key="7">
    <source>
        <dbReference type="ARBA" id="ARBA00022984"/>
    </source>
</evidence>
<evidence type="ECO:0000259" key="12">
    <source>
        <dbReference type="Pfam" id="PF00912"/>
    </source>
</evidence>
<dbReference type="HAMAP" id="MF_00766">
    <property type="entry name" value="PGT_MtgA"/>
    <property type="match status" value="1"/>
</dbReference>
<evidence type="ECO:0000256" key="11">
    <source>
        <dbReference type="HAMAP-Rule" id="MF_00766"/>
    </source>
</evidence>
<evidence type="ECO:0000256" key="10">
    <source>
        <dbReference type="ARBA" id="ARBA00023316"/>
    </source>
</evidence>
<evidence type="ECO:0000256" key="9">
    <source>
        <dbReference type="ARBA" id="ARBA00023136"/>
    </source>
</evidence>
<dbReference type="PANTHER" id="PTHR30400:SF0">
    <property type="entry name" value="BIOSYNTHETIC PEPTIDOGLYCAN TRANSGLYCOSYLASE"/>
    <property type="match status" value="1"/>
</dbReference>
<proteinExistence type="inferred from homology"/>
<reference evidence="13" key="1">
    <citation type="submission" date="2021-04" db="EMBL/GenBank/DDBJ databases">
        <title>Pseudaminobacter soli sp. nov., isolated from paddy soil contaminated by heavy metals.</title>
        <authorList>
            <person name="Zhang K."/>
        </authorList>
    </citation>
    <scope>NUCLEOTIDE SEQUENCE</scope>
    <source>
        <strain evidence="13">19-2017</strain>
    </source>
</reference>
<dbReference type="GO" id="GO:0009252">
    <property type="term" value="P:peptidoglycan biosynthetic process"/>
    <property type="evidence" value="ECO:0007669"/>
    <property type="project" value="UniProtKB-UniRule"/>
</dbReference>
<evidence type="ECO:0000256" key="4">
    <source>
        <dbReference type="ARBA" id="ARBA00022679"/>
    </source>
</evidence>
<comment type="caution">
    <text evidence="13">The sequence shown here is derived from an EMBL/GenBank/DDBJ whole genome shotgun (WGS) entry which is preliminary data.</text>
</comment>
<dbReference type="RefSeq" id="WP_188253465.1">
    <property type="nucleotide sequence ID" value="NZ_JABVCF010000002.1"/>
</dbReference>
<dbReference type="InterPro" id="IPR036950">
    <property type="entry name" value="PBP_transglycosylase"/>
</dbReference>
<keyword evidence="9 11" id="KW-0472">Membrane</keyword>
<dbReference type="InterPro" id="IPR001264">
    <property type="entry name" value="Glyco_trans_51"/>
</dbReference>
<dbReference type="GO" id="GO:0009274">
    <property type="term" value="C:peptidoglycan-based cell wall"/>
    <property type="evidence" value="ECO:0007669"/>
    <property type="project" value="InterPro"/>
</dbReference>
<dbReference type="GO" id="GO:0005886">
    <property type="term" value="C:plasma membrane"/>
    <property type="evidence" value="ECO:0007669"/>
    <property type="project" value="UniProtKB-SubCell"/>
</dbReference>
<evidence type="ECO:0000256" key="2">
    <source>
        <dbReference type="ARBA" id="ARBA00022519"/>
    </source>
</evidence>
<comment type="subcellular location">
    <subcellularLocation>
        <location evidence="11">Cell inner membrane</location>
        <topology evidence="11">Single-pass membrane protein</topology>
    </subcellularLocation>
</comment>
<dbReference type="SUPFAM" id="SSF53955">
    <property type="entry name" value="Lysozyme-like"/>
    <property type="match status" value="1"/>
</dbReference>
<dbReference type="Pfam" id="PF00912">
    <property type="entry name" value="Transgly"/>
    <property type="match status" value="1"/>
</dbReference>
<comment type="catalytic activity">
    <reaction evidence="11">
        <text>[GlcNAc-(1-&gt;4)-Mur2Ac(oyl-L-Ala-gamma-D-Glu-L-Lys-D-Ala-D-Ala)](n)-di-trans,octa-cis-undecaprenyl diphosphate + beta-D-GlcNAc-(1-&gt;4)-Mur2Ac(oyl-L-Ala-gamma-D-Glu-L-Lys-D-Ala-D-Ala)-di-trans,octa-cis-undecaprenyl diphosphate = [GlcNAc-(1-&gt;4)-Mur2Ac(oyl-L-Ala-gamma-D-Glu-L-Lys-D-Ala-D-Ala)](n+1)-di-trans,octa-cis-undecaprenyl diphosphate + di-trans,octa-cis-undecaprenyl diphosphate + H(+)</text>
        <dbReference type="Rhea" id="RHEA:23708"/>
        <dbReference type="Rhea" id="RHEA-COMP:9602"/>
        <dbReference type="Rhea" id="RHEA-COMP:9603"/>
        <dbReference type="ChEBI" id="CHEBI:15378"/>
        <dbReference type="ChEBI" id="CHEBI:58405"/>
        <dbReference type="ChEBI" id="CHEBI:60033"/>
        <dbReference type="ChEBI" id="CHEBI:78435"/>
        <dbReference type="EC" id="2.4.99.28"/>
    </reaction>
</comment>
<keyword evidence="10 11" id="KW-0961">Cell wall biogenesis/degradation</keyword>
<protein>
    <recommendedName>
        <fullName evidence="11">Biosynthetic peptidoglycan transglycosylase</fullName>
        <ecNumber evidence="11">2.4.99.28</ecNumber>
    </recommendedName>
    <alternativeName>
        <fullName evidence="11">Glycan polymerase</fullName>
    </alternativeName>
    <alternativeName>
        <fullName evidence="11">Peptidoglycan glycosyltransferase MtgA</fullName>
        <shortName evidence="11">PGT</shortName>
    </alternativeName>
</protein>
<evidence type="ECO:0000256" key="1">
    <source>
        <dbReference type="ARBA" id="ARBA00022475"/>
    </source>
</evidence>
<keyword evidence="6 11" id="KW-0133">Cell shape</keyword>
<dbReference type="Proteomes" id="UP000680348">
    <property type="component" value="Unassembled WGS sequence"/>
</dbReference>
<comment type="function">
    <text evidence="11">Peptidoglycan polymerase that catalyzes glycan chain elongation from lipid-linked precursors.</text>
</comment>
<gene>
    <name evidence="11" type="primary">mtgA</name>
    <name evidence="13" type="ORF">KEU06_04575</name>
</gene>
<dbReference type="PANTHER" id="PTHR30400">
    <property type="entry name" value="MONOFUNCTIONAL BIOSYNTHETIC PEPTIDOGLYCAN TRANSGLYCOSYLASE"/>
    <property type="match status" value="1"/>
</dbReference>
<keyword evidence="5 11" id="KW-0812">Transmembrane</keyword>
<dbReference type="Gene3D" id="1.10.3810.10">
    <property type="entry name" value="Biosynthetic peptidoglycan transglycosylase-like"/>
    <property type="match status" value="1"/>
</dbReference>